<dbReference type="OrthoDB" id="9786134at2"/>
<sequence length="202" mass="22668">MRILSISTGKISPLFGIDHPDHKVVNSGIKKDVVSSLEQPNIVLVRKVGIDGDEQADFSVHGGLEKAIYAYPAEHYNFWNELLAREVKRTEPIGHGFVGENLSVEGFTEADVWVGDIWQIGEVELEVVKLREPCFKFNARMGYKGSAKAMIQSRRSGWYLKVHQGGTIKAGDGIIVTPGRRETNIDMQNAFLLRKEQQKDLF</sequence>
<organism evidence="2 3">
    <name type="scientific">Polynucleobacter victoriensis</name>
    <dbReference type="NCBI Taxonomy" id="2049319"/>
    <lineage>
        <taxon>Bacteria</taxon>
        <taxon>Pseudomonadati</taxon>
        <taxon>Pseudomonadota</taxon>
        <taxon>Betaproteobacteria</taxon>
        <taxon>Burkholderiales</taxon>
        <taxon>Burkholderiaceae</taxon>
        <taxon>Polynucleobacter</taxon>
    </lineage>
</organism>
<dbReference type="Gene3D" id="2.40.33.20">
    <property type="entry name" value="PK beta-barrel domain-like"/>
    <property type="match status" value="1"/>
</dbReference>
<dbReference type="InterPro" id="IPR011037">
    <property type="entry name" value="Pyrv_Knase-like_insert_dom_sf"/>
</dbReference>
<dbReference type="Pfam" id="PF03473">
    <property type="entry name" value="MOSC"/>
    <property type="match status" value="1"/>
</dbReference>
<reference evidence="2 3" key="1">
    <citation type="submission" date="2017-06" db="EMBL/GenBank/DDBJ databases">
        <authorList>
            <person name="Kim H.J."/>
            <person name="Triplett B.A."/>
        </authorList>
    </citation>
    <scope>NUCLEOTIDE SEQUENCE [LARGE SCALE GENOMIC DNA]</scope>
    <source>
        <strain evidence="2 3">MWH-VicM1</strain>
    </source>
</reference>
<dbReference type="GO" id="GO:0030151">
    <property type="term" value="F:molybdenum ion binding"/>
    <property type="evidence" value="ECO:0007669"/>
    <property type="project" value="InterPro"/>
</dbReference>
<dbReference type="SUPFAM" id="SSF50800">
    <property type="entry name" value="PK beta-barrel domain-like"/>
    <property type="match status" value="1"/>
</dbReference>
<evidence type="ECO:0000313" key="2">
    <source>
        <dbReference type="EMBL" id="SNC60370.1"/>
    </source>
</evidence>
<dbReference type="Proteomes" id="UP000197215">
    <property type="component" value="Unassembled WGS sequence"/>
</dbReference>
<dbReference type="RefSeq" id="WP_088812111.1">
    <property type="nucleotide sequence ID" value="NZ_FYEX01000001.1"/>
</dbReference>
<dbReference type="InterPro" id="IPR052353">
    <property type="entry name" value="Benzoxazolinone_Detox_Enz"/>
</dbReference>
<dbReference type="InterPro" id="IPR005302">
    <property type="entry name" value="MoCF_Sase_C"/>
</dbReference>
<feature type="domain" description="MOSC" evidence="1">
    <location>
        <begin position="37"/>
        <end position="177"/>
    </location>
</feature>
<keyword evidence="3" id="KW-1185">Reference proteome</keyword>
<dbReference type="GO" id="GO:0003824">
    <property type="term" value="F:catalytic activity"/>
    <property type="evidence" value="ECO:0007669"/>
    <property type="project" value="InterPro"/>
</dbReference>
<dbReference type="EMBL" id="FYEX01000001">
    <property type="protein sequence ID" value="SNC60370.1"/>
    <property type="molecule type" value="Genomic_DNA"/>
</dbReference>
<dbReference type="PROSITE" id="PS51340">
    <property type="entry name" value="MOSC"/>
    <property type="match status" value="1"/>
</dbReference>
<accession>A0A212T3D4</accession>
<protein>
    <submittedName>
        <fullName evidence="2">MOSC domain-containing protein YiiM</fullName>
    </submittedName>
</protein>
<dbReference type="AlphaFoldDB" id="A0A212T3D4"/>
<name>A0A212T3D4_9BURK</name>
<dbReference type="PANTHER" id="PTHR30212">
    <property type="entry name" value="PROTEIN YIIM"/>
    <property type="match status" value="1"/>
</dbReference>
<evidence type="ECO:0000313" key="3">
    <source>
        <dbReference type="Proteomes" id="UP000197215"/>
    </source>
</evidence>
<dbReference type="GO" id="GO:0030170">
    <property type="term" value="F:pyridoxal phosphate binding"/>
    <property type="evidence" value="ECO:0007669"/>
    <property type="project" value="InterPro"/>
</dbReference>
<evidence type="ECO:0000259" key="1">
    <source>
        <dbReference type="PROSITE" id="PS51340"/>
    </source>
</evidence>
<proteinExistence type="predicted"/>
<dbReference type="PANTHER" id="PTHR30212:SF2">
    <property type="entry name" value="PROTEIN YIIM"/>
    <property type="match status" value="1"/>
</dbReference>
<gene>
    <name evidence="2" type="ORF">SAMN06295916_0263</name>
</gene>